<proteinExistence type="predicted"/>
<dbReference type="Pfam" id="PF12867">
    <property type="entry name" value="DinB_2"/>
    <property type="match status" value="1"/>
</dbReference>
<name>A0A0F9CWV4_9ZZZZ</name>
<comment type="caution">
    <text evidence="2">The sequence shown here is derived from an EMBL/GenBank/DDBJ whole genome shotgun (WGS) entry which is preliminary data.</text>
</comment>
<gene>
    <name evidence="2" type="ORF">LCGC14_2558760</name>
</gene>
<dbReference type="InterPro" id="IPR034660">
    <property type="entry name" value="DinB/YfiT-like"/>
</dbReference>
<sequence>MAGQRAGGRAKAATDGRASLSATRYNGVVMEEPNRQGWVLKALREAGSSLLSELYDVDEESLVWRPAEGEWSLKEIAAHLRDAEELALDQFNAFVAGSSSALPAWDVDLLPQERDYQSGEMARVLASFRGMRRETTYLLGALTEADWQRSAEHPYRGPVTLGELARELAQHDLEHLWQVRQLKEWLREAVPAREEE</sequence>
<feature type="domain" description="DinB-like" evidence="1">
    <location>
        <begin position="43"/>
        <end position="179"/>
    </location>
</feature>
<dbReference type="AlphaFoldDB" id="A0A0F9CWV4"/>
<protein>
    <recommendedName>
        <fullName evidence="1">DinB-like domain-containing protein</fullName>
    </recommendedName>
</protein>
<accession>A0A0F9CWV4</accession>
<dbReference type="SUPFAM" id="SSF109854">
    <property type="entry name" value="DinB/YfiT-like putative metalloenzymes"/>
    <property type="match status" value="1"/>
</dbReference>
<organism evidence="2">
    <name type="scientific">marine sediment metagenome</name>
    <dbReference type="NCBI Taxonomy" id="412755"/>
    <lineage>
        <taxon>unclassified sequences</taxon>
        <taxon>metagenomes</taxon>
        <taxon>ecological metagenomes</taxon>
    </lineage>
</organism>
<dbReference type="InterPro" id="IPR024775">
    <property type="entry name" value="DinB-like"/>
</dbReference>
<evidence type="ECO:0000259" key="1">
    <source>
        <dbReference type="Pfam" id="PF12867"/>
    </source>
</evidence>
<dbReference type="Gene3D" id="1.20.120.450">
    <property type="entry name" value="dinb family like domain"/>
    <property type="match status" value="1"/>
</dbReference>
<evidence type="ECO:0000313" key="2">
    <source>
        <dbReference type="EMBL" id="KKL10146.1"/>
    </source>
</evidence>
<reference evidence="2" key="1">
    <citation type="journal article" date="2015" name="Nature">
        <title>Complex archaea that bridge the gap between prokaryotes and eukaryotes.</title>
        <authorList>
            <person name="Spang A."/>
            <person name="Saw J.H."/>
            <person name="Jorgensen S.L."/>
            <person name="Zaremba-Niedzwiedzka K."/>
            <person name="Martijn J."/>
            <person name="Lind A.E."/>
            <person name="van Eijk R."/>
            <person name="Schleper C."/>
            <person name="Guy L."/>
            <person name="Ettema T.J."/>
        </authorList>
    </citation>
    <scope>NUCLEOTIDE SEQUENCE</scope>
</reference>
<dbReference type="EMBL" id="LAZR01042183">
    <property type="protein sequence ID" value="KKL10146.1"/>
    <property type="molecule type" value="Genomic_DNA"/>
</dbReference>